<dbReference type="EMBL" id="JAYWIO010000006">
    <property type="protein sequence ID" value="KAK7257196.1"/>
    <property type="molecule type" value="Genomic_DNA"/>
</dbReference>
<evidence type="ECO:0000313" key="2">
    <source>
        <dbReference type="EMBL" id="KAK7257196.1"/>
    </source>
</evidence>
<comment type="caution">
    <text evidence="2">The sequence shown here is derived from an EMBL/GenBank/DDBJ whole genome shotgun (WGS) entry which is preliminary data.</text>
</comment>
<proteinExistence type="predicted"/>
<keyword evidence="3" id="KW-1185">Reference proteome</keyword>
<accession>A0AAN9EH50</accession>
<gene>
    <name evidence="2" type="ORF">RIF29_30987</name>
</gene>
<organism evidence="2 3">
    <name type="scientific">Crotalaria pallida</name>
    <name type="common">Smooth rattlebox</name>
    <name type="synonym">Crotalaria striata</name>
    <dbReference type="NCBI Taxonomy" id="3830"/>
    <lineage>
        <taxon>Eukaryota</taxon>
        <taxon>Viridiplantae</taxon>
        <taxon>Streptophyta</taxon>
        <taxon>Embryophyta</taxon>
        <taxon>Tracheophyta</taxon>
        <taxon>Spermatophyta</taxon>
        <taxon>Magnoliopsida</taxon>
        <taxon>eudicotyledons</taxon>
        <taxon>Gunneridae</taxon>
        <taxon>Pentapetalae</taxon>
        <taxon>rosids</taxon>
        <taxon>fabids</taxon>
        <taxon>Fabales</taxon>
        <taxon>Fabaceae</taxon>
        <taxon>Papilionoideae</taxon>
        <taxon>50 kb inversion clade</taxon>
        <taxon>genistoids sensu lato</taxon>
        <taxon>core genistoids</taxon>
        <taxon>Crotalarieae</taxon>
        <taxon>Crotalaria</taxon>
    </lineage>
</organism>
<dbReference type="Proteomes" id="UP001372338">
    <property type="component" value="Unassembled WGS sequence"/>
</dbReference>
<name>A0AAN9EH50_CROPI</name>
<sequence>MALSRGRLQQLSIVITKAVCNKGVKARSHHFKRRLVGVLVGRRGMIWWNQKGKMHSWWSKQRSGRGGQSSRRSDAVGLKENEATVFIVQQCSTENNAAVQQTGGIALATADGETKGAF</sequence>
<feature type="region of interest" description="Disordered" evidence="1">
    <location>
        <begin position="57"/>
        <end position="76"/>
    </location>
</feature>
<evidence type="ECO:0000313" key="3">
    <source>
        <dbReference type="Proteomes" id="UP001372338"/>
    </source>
</evidence>
<evidence type="ECO:0000256" key="1">
    <source>
        <dbReference type="SAM" id="MobiDB-lite"/>
    </source>
</evidence>
<reference evidence="2 3" key="1">
    <citation type="submission" date="2024-01" db="EMBL/GenBank/DDBJ databases">
        <title>The genomes of 5 underutilized Papilionoideae crops provide insights into root nodulation and disease resistanc.</title>
        <authorList>
            <person name="Yuan L."/>
        </authorList>
    </citation>
    <scope>NUCLEOTIDE SEQUENCE [LARGE SCALE GENOMIC DNA]</scope>
    <source>
        <strain evidence="2">ZHUSHIDOU_FW_LH</strain>
        <tissue evidence="2">Leaf</tissue>
    </source>
</reference>
<dbReference type="AlphaFoldDB" id="A0AAN9EH50"/>
<protein>
    <submittedName>
        <fullName evidence="2">Uncharacterized protein</fullName>
    </submittedName>
</protein>